<dbReference type="OrthoDB" id="10250130at2759"/>
<dbReference type="Gene3D" id="2.120.10.80">
    <property type="entry name" value="Kelch-type beta propeller"/>
    <property type="match status" value="1"/>
</dbReference>
<comment type="caution">
    <text evidence="2">The sequence shown here is derived from an EMBL/GenBank/DDBJ whole genome shotgun (WGS) entry which is preliminary data.</text>
</comment>
<organism evidence="2 3">
    <name type="scientific">Mucor plumbeus</name>
    <dbReference type="NCBI Taxonomy" id="97098"/>
    <lineage>
        <taxon>Eukaryota</taxon>
        <taxon>Fungi</taxon>
        <taxon>Fungi incertae sedis</taxon>
        <taxon>Mucoromycota</taxon>
        <taxon>Mucoromycotina</taxon>
        <taxon>Mucoromycetes</taxon>
        <taxon>Mucorales</taxon>
        <taxon>Mucorineae</taxon>
        <taxon>Mucoraceae</taxon>
        <taxon>Mucor</taxon>
    </lineage>
</organism>
<proteinExistence type="predicted"/>
<keyword evidence="1" id="KW-0732">Signal</keyword>
<dbReference type="PANTHER" id="PTHR46375">
    <property type="entry name" value="KELCH REPEAT AND BTB DOMAIN-CONTAINING PROTEIN 13-RELATED"/>
    <property type="match status" value="1"/>
</dbReference>
<evidence type="ECO:0000313" key="2">
    <source>
        <dbReference type="EMBL" id="KAG2204933.1"/>
    </source>
</evidence>
<keyword evidence="3" id="KW-1185">Reference proteome</keyword>
<evidence type="ECO:0000256" key="1">
    <source>
        <dbReference type="SAM" id="SignalP"/>
    </source>
</evidence>
<sequence>MLLTRAIALLSVITAVATADLVPVSPYIGKHKTSCNSFKKLTGALVGSKIYTFGGCYAIPYIVNPDDDDDIFRNFDDHQNVTESSHVYDITTDQWSFETNTPRPLQGSSVSVVGQDIYFYNIHSKPRSSQLDLWKYSTNTKEWVQLPLLPFLKHGSLLTCHSNNRMYFMGSGDGYQRNIIHVHNLATNSWEDSIYLDKRVNAKRIICHDTHISMIGEQVRDENERFFGFLEEKSYTQNLIDAYYNGTVHVVENFNVTLGNTRFGKKAQIAQLNEWFYTFSIDGFSKNETIITKINSLTLETVKLDTLPYTLRNVLILPTENNEIYLWGGAKENKDSKPQKQEKNSSSTPIIKTYNHKLIVYVKNSEEVIEASEDASKKAEIEKEEHRFNLQVPLN</sequence>
<feature type="signal peptide" evidence="1">
    <location>
        <begin position="1"/>
        <end position="19"/>
    </location>
</feature>
<accession>A0A8H7R665</accession>
<dbReference type="InterPro" id="IPR015915">
    <property type="entry name" value="Kelch-typ_b-propeller"/>
</dbReference>
<dbReference type="SUPFAM" id="SSF117281">
    <property type="entry name" value="Kelch motif"/>
    <property type="match status" value="1"/>
</dbReference>
<dbReference type="PANTHER" id="PTHR46375:SF3">
    <property type="entry name" value="KELCH REPEAT AND BTB DOMAIN-CONTAINING PROTEIN 13"/>
    <property type="match status" value="1"/>
</dbReference>
<feature type="chain" id="PRO_5034257761" evidence="1">
    <location>
        <begin position="20"/>
        <end position="395"/>
    </location>
</feature>
<protein>
    <submittedName>
        <fullName evidence="2">Uncharacterized protein</fullName>
    </submittedName>
</protein>
<reference evidence="2" key="1">
    <citation type="submission" date="2020-12" db="EMBL/GenBank/DDBJ databases">
        <title>Metabolic potential, ecology and presence of endohyphal bacteria is reflected in genomic diversity of Mucoromycotina.</title>
        <authorList>
            <person name="Muszewska A."/>
            <person name="Okrasinska A."/>
            <person name="Steczkiewicz K."/>
            <person name="Drgas O."/>
            <person name="Orlowska M."/>
            <person name="Perlinska-Lenart U."/>
            <person name="Aleksandrzak-Piekarczyk T."/>
            <person name="Szatraj K."/>
            <person name="Zielenkiewicz U."/>
            <person name="Pilsyk S."/>
            <person name="Malc E."/>
            <person name="Mieczkowski P."/>
            <person name="Kruszewska J.S."/>
            <person name="Biernat P."/>
            <person name="Pawlowska J."/>
        </authorList>
    </citation>
    <scope>NUCLEOTIDE SEQUENCE</scope>
    <source>
        <strain evidence="2">CBS 226.32</strain>
    </source>
</reference>
<evidence type="ECO:0000313" key="3">
    <source>
        <dbReference type="Proteomes" id="UP000650833"/>
    </source>
</evidence>
<dbReference type="AlphaFoldDB" id="A0A8H7R665"/>
<dbReference type="InterPro" id="IPR052392">
    <property type="entry name" value="Kelch-BTB_domain-containing"/>
</dbReference>
<gene>
    <name evidence="2" type="ORF">INT46_005359</name>
</gene>
<name>A0A8H7R665_9FUNG</name>
<dbReference type="EMBL" id="JAEPRC010000184">
    <property type="protein sequence ID" value="KAG2204933.1"/>
    <property type="molecule type" value="Genomic_DNA"/>
</dbReference>
<dbReference type="Proteomes" id="UP000650833">
    <property type="component" value="Unassembled WGS sequence"/>
</dbReference>